<dbReference type="GO" id="GO:0009750">
    <property type="term" value="P:response to fructose"/>
    <property type="evidence" value="ECO:0007669"/>
    <property type="project" value="InterPro"/>
</dbReference>
<evidence type="ECO:0000313" key="7">
    <source>
        <dbReference type="EMBL" id="KGQ13337.1"/>
    </source>
</evidence>
<dbReference type="SUPFAM" id="SSF75005">
    <property type="entry name" value="Arabinanase/levansucrase/invertase"/>
    <property type="match status" value="1"/>
</dbReference>
<dbReference type="EMBL" id="ANFO01000044">
    <property type="protein sequence ID" value="KGQ13337.1"/>
    <property type="molecule type" value="Genomic_DNA"/>
</dbReference>
<dbReference type="NCBIfam" id="TIGR01322">
    <property type="entry name" value="scrB_fam"/>
    <property type="match status" value="1"/>
</dbReference>
<dbReference type="InterPro" id="IPR000182">
    <property type="entry name" value="GNAT_dom"/>
</dbReference>
<evidence type="ECO:0000259" key="5">
    <source>
        <dbReference type="PROSITE" id="PS50932"/>
    </source>
</evidence>
<accession>A0A0A2W3V3</accession>
<dbReference type="InterPro" id="IPR001362">
    <property type="entry name" value="Glyco_hydro_32"/>
</dbReference>
<feature type="domain" description="HTH lacI-type" evidence="5">
    <location>
        <begin position="396"/>
        <end position="450"/>
    </location>
</feature>
<dbReference type="Pfam" id="PF13302">
    <property type="entry name" value="Acetyltransf_3"/>
    <property type="match status" value="1"/>
</dbReference>
<sequence>MKGQPNALRDKHYPQWHHAPVTGLMNDPNGFIWFAGRWHLFYQWNPLAADHKYKCWGHWSSADLVQWRHEPLALMPDREYDRNGCYSGSAVGVEGRLTLCYTGNVKFEDGSRTAWQCLAVENSAGGFDKAGPILPLPEGYSGHVRDPKVWQHEGVWYMVLGAQDLHKQGKVLLFSSPNLHDWENRGEIAGSGVHGLTDAGYMWECPDLFPLDGKHVLLCCPQGLARQDERFLNVYPAAYLVGDFDYASVAFSHGELTELDAGFEFYAPQTAQSPDGRRLLVGWMGVPDGEEMLQPTREQGWIHQMTCLRELTLKNGKLYQNPIAELASLREEERRWQGQAGQAPALNGKRLELQINTTGDFSIDFGGGLTLDVTDRGIVLERPSLASGEPLFRYWHDIAELAGVSKATASLVLNGRGKELRVAQATRERIMTIAQQQHYQPSIHARSLRDDRSHTIGLVVPEITNYGFAVFSHELEMLCREAGVQLLISCTDENPGQENMVVSNMIARQVDGLIVASSMLHAGDYHKLSEQVPVVLFDRHMNDTTLPLVITDSVQPTAELIAPIARQHADEFYFLGGQPRLSPTRDRLEGFSQGLAQAGVTLRPEWIIHGNYHPSSGYESFAALCARLGRPPKALFTAACGLLEGVLRYMSQHNLLESGIHLASFDDHYLYDSLSVRIDTIQQDNRQLAFHCYDLISKLIEGQTPAPLQRYLPARIGDIPMQTFRYPDGTLLADEGQAGHASPFNVVIETPRLILAPPSPEDAPALFSIFSDPLVMKYWNTAPWSSLDDALRFIDRRTADIQERSALTLCIRDKQSSRLAGKCMLFSFDAYSRRAEIGFGLGREFWGKGLVNEAAGALITYAFKVLNLRRIEAEIDPDNQASAAALQKLGFTQEGLLRQRWEIDGVISDSALFGLLATDKNA</sequence>
<dbReference type="NCBIfam" id="TIGR02417">
    <property type="entry name" value="fruct_sucro_rep"/>
    <property type="match status" value="1"/>
</dbReference>
<dbReference type="Pfam" id="PF00251">
    <property type="entry name" value="Glyco_hydro_32N"/>
    <property type="match status" value="1"/>
</dbReference>
<evidence type="ECO:0000256" key="1">
    <source>
        <dbReference type="ARBA" id="ARBA00009902"/>
    </source>
</evidence>
<organism evidence="7 8">
    <name type="scientific">Beauveria bassiana D1-5</name>
    <dbReference type="NCBI Taxonomy" id="1245745"/>
    <lineage>
        <taxon>Eukaryota</taxon>
        <taxon>Fungi</taxon>
        <taxon>Dikarya</taxon>
        <taxon>Ascomycota</taxon>
        <taxon>Pezizomycotina</taxon>
        <taxon>Sordariomycetes</taxon>
        <taxon>Hypocreomycetidae</taxon>
        <taxon>Hypocreales</taxon>
        <taxon>Cordycipitaceae</taxon>
        <taxon>Beauveria</taxon>
    </lineage>
</organism>
<dbReference type="GO" id="GO:0005737">
    <property type="term" value="C:cytoplasm"/>
    <property type="evidence" value="ECO:0007669"/>
    <property type="project" value="InterPro"/>
</dbReference>
<dbReference type="Gene3D" id="3.40.630.30">
    <property type="match status" value="1"/>
</dbReference>
<dbReference type="PROSITE" id="PS00609">
    <property type="entry name" value="GLYCOSYL_HYDROL_F32"/>
    <property type="match status" value="1"/>
</dbReference>
<dbReference type="Proteomes" id="UP000030106">
    <property type="component" value="Unassembled WGS sequence"/>
</dbReference>
<dbReference type="SMART" id="SM00354">
    <property type="entry name" value="HTH_LACI"/>
    <property type="match status" value="1"/>
</dbReference>
<dbReference type="GO" id="GO:0004564">
    <property type="term" value="F:beta-fructofuranosidase activity"/>
    <property type="evidence" value="ECO:0007669"/>
    <property type="project" value="UniProtKB-EC"/>
</dbReference>
<protein>
    <recommendedName>
        <fullName evidence="2">beta-fructofuranosidase</fullName>
        <ecNumber evidence="2">3.2.1.26</ecNumber>
    </recommendedName>
</protein>
<dbReference type="InterPro" id="IPR051214">
    <property type="entry name" value="GH32_Enzymes"/>
</dbReference>
<dbReference type="EC" id="3.2.1.26" evidence="2"/>
<dbReference type="HOGENOM" id="CLU_316414_0_0_1"/>
<gene>
    <name evidence="7" type="ORF">BBAD15_g873</name>
</gene>
<dbReference type="Gene3D" id="1.10.260.40">
    <property type="entry name" value="lambda repressor-like DNA-binding domains"/>
    <property type="match status" value="1"/>
</dbReference>
<dbReference type="Gene3D" id="3.40.50.2300">
    <property type="match status" value="2"/>
</dbReference>
<comment type="caution">
    <text evidence="7">The sequence shown here is derived from an EMBL/GenBank/DDBJ whole genome shotgun (WGS) entry which is preliminary data.</text>
</comment>
<keyword evidence="3 7" id="KW-0378">Hydrolase</keyword>
<dbReference type="SUPFAM" id="SSF47413">
    <property type="entry name" value="lambda repressor-like DNA-binding domains"/>
    <property type="match status" value="1"/>
</dbReference>
<dbReference type="Gene3D" id="2.115.10.20">
    <property type="entry name" value="Glycosyl hydrolase domain, family 43"/>
    <property type="match status" value="1"/>
</dbReference>
<dbReference type="GO" id="GO:0005975">
    <property type="term" value="P:carbohydrate metabolic process"/>
    <property type="evidence" value="ECO:0007669"/>
    <property type="project" value="InterPro"/>
</dbReference>
<proteinExistence type="inferred from homology"/>
<dbReference type="CDD" id="cd01392">
    <property type="entry name" value="HTH_LacI"/>
    <property type="match status" value="1"/>
</dbReference>
<comment type="similarity">
    <text evidence="1">Belongs to the glycosyl hydrolase 32 family.</text>
</comment>
<dbReference type="CDD" id="cd18623">
    <property type="entry name" value="GH32_ScrB-like"/>
    <property type="match status" value="1"/>
</dbReference>
<dbReference type="GO" id="GO:0003677">
    <property type="term" value="F:DNA binding"/>
    <property type="evidence" value="ECO:0007669"/>
    <property type="project" value="InterPro"/>
</dbReference>
<reference evidence="7 8" key="1">
    <citation type="submission" date="2012-10" db="EMBL/GenBank/DDBJ databases">
        <title>Genome sequencing and analysis of entomopathogenic fungi Beauveria bassiana D1-5.</title>
        <authorList>
            <person name="Li Q."/>
            <person name="Wang L."/>
            <person name="Zhang Z."/>
            <person name="Wang Q."/>
            <person name="Ren J."/>
            <person name="Wang M."/>
            <person name="Xu W."/>
            <person name="Wang J."/>
            <person name="Lu Y."/>
            <person name="Du Q."/>
            <person name="Sun Z."/>
        </authorList>
    </citation>
    <scope>NUCLEOTIDE SEQUENCE [LARGE SCALE GENOMIC DNA]</scope>
    <source>
        <strain evidence="7 8">D1-5</strain>
    </source>
</reference>
<dbReference type="PANTHER" id="PTHR43101:SF1">
    <property type="entry name" value="BETA-FRUCTOSIDASE"/>
    <property type="match status" value="1"/>
</dbReference>
<dbReference type="InterPro" id="IPR000843">
    <property type="entry name" value="HTH_LacI"/>
</dbReference>
<dbReference type="SUPFAM" id="SSF53822">
    <property type="entry name" value="Periplasmic binding protein-like I"/>
    <property type="match status" value="1"/>
</dbReference>
<dbReference type="PANTHER" id="PTHR43101">
    <property type="entry name" value="BETA-FRUCTOSIDASE"/>
    <property type="match status" value="1"/>
</dbReference>
<dbReference type="GO" id="GO:0006355">
    <property type="term" value="P:regulation of DNA-templated transcription"/>
    <property type="evidence" value="ECO:0007669"/>
    <property type="project" value="InterPro"/>
</dbReference>
<dbReference type="InterPro" id="IPR025997">
    <property type="entry name" value="SBP_2_dom"/>
</dbReference>
<dbReference type="SMART" id="SM00640">
    <property type="entry name" value="Glyco_32"/>
    <property type="match status" value="1"/>
</dbReference>
<dbReference type="InterPro" id="IPR018053">
    <property type="entry name" value="Glyco_hydro_32_AS"/>
</dbReference>
<dbReference type="CDD" id="cd06274">
    <property type="entry name" value="PBP1_FruR"/>
    <property type="match status" value="1"/>
</dbReference>
<dbReference type="InterPro" id="IPR013148">
    <property type="entry name" value="Glyco_hydro_32_N"/>
</dbReference>
<evidence type="ECO:0000259" key="6">
    <source>
        <dbReference type="PROSITE" id="PS51186"/>
    </source>
</evidence>
<evidence type="ECO:0000256" key="4">
    <source>
        <dbReference type="ARBA" id="ARBA00023295"/>
    </source>
</evidence>
<dbReference type="SUPFAM" id="SSF55729">
    <property type="entry name" value="Acyl-CoA N-acyltransferases (Nat)"/>
    <property type="match status" value="1"/>
</dbReference>
<dbReference type="PROSITE" id="PS51186">
    <property type="entry name" value="GNAT"/>
    <property type="match status" value="1"/>
</dbReference>
<dbReference type="InterPro" id="IPR012781">
    <property type="entry name" value="Fruct_sucro_rep"/>
</dbReference>
<dbReference type="InterPro" id="IPR006232">
    <property type="entry name" value="Suc6P_hydrolase"/>
</dbReference>
<dbReference type="Pfam" id="PF00356">
    <property type="entry name" value="LacI"/>
    <property type="match status" value="1"/>
</dbReference>
<dbReference type="AlphaFoldDB" id="A0A0A2W3V3"/>
<dbReference type="GO" id="GO:0016747">
    <property type="term" value="F:acyltransferase activity, transferring groups other than amino-acyl groups"/>
    <property type="evidence" value="ECO:0007669"/>
    <property type="project" value="InterPro"/>
</dbReference>
<dbReference type="InterPro" id="IPR010982">
    <property type="entry name" value="Lambda_DNA-bd_dom_sf"/>
</dbReference>
<dbReference type="InterPro" id="IPR028082">
    <property type="entry name" value="Peripla_BP_I"/>
</dbReference>
<dbReference type="InterPro" id="IPR023296">
    <property type="entry name" value="Glyco_hydro_beta-prop_sf"/>
</dbReference>
<dbReference type="InterPro" id="IPR016181">
    <property type="entry name" value="Acyl_CoA_acyltransferase"/>
</dbReference>
<keyword evidence="4" id="KW-0326">Glycosidase</keyword>
<feature type="domain" description="N-acetyltransferase" evidence="6">
    <location>
        <begin position="753"/>
        <end position="918"/>
    </location>
</feature>
<dbReference type="Pfam" id="PF13407">
    <property type="entry name" value="Peripla_BP_4"/>
    <property type="match status" value="1"/>
</dbReference>
<dbReference type="PROSITE" id="PS50932">
    <property type="entry name" value="HTH_LACI_2"/>
    <property type="match status" value="1"/>
</dbReference>
<dbReference type="STRING" id="1245745.A0A0A2W3V3"/>
<name>A0A0A2W3V3_BEABA</name>
<evidence type="ECO:0000256" key="2">
    <source>
        <dbReference type="ARBA" id="ARBA00012758"/>
    </source>
</evidence>
<evidence type="ECO:0000256" key="3">
    <source>
        <dbReference type="ARBA" id="ARBA00022801"/>
    </source>
</evidence>
<evidence type="ECO:0000313" key="8">
    <source>
        <dbReference type="Proteomes" id="UP000030106"/>
    </source>
</evidence>